<dbReference type="InterPro" id="IPR036188">
    <property type="entry name" value="FAD/NAD-bd_sf"/>
</dbReference>
<evidence type="ECO:0000256" key="1">
    <source>
        <dbReference type="ARBA" id="ARBA00022630"/>
    </source>
</evidence>
<evidence type="ECO:0000256" key="3">
    <source>
        <dbReference type="ARBA" id="ARBA00023002"/>
    </source>
</evidence>
<dbReference type="Gene3D" id="3.50.50.60">
    <property type="entry name" value="FAD/NAD(P)-binding domain"/>
    <property type="match status" value="1"/>
</dbReference>
<dbReference type="SUPFAM" id="SSF51905">
    <property type="entry name" value="FAD/NAD(P)-binding domain"/>
    <property type="match status" value="1"/>
</dbReference>
<dbReference type="Pfam" id="PF01494">
    <property type="entry name" value="FAD_binding_3"/>
    <property type="match status" value="2"/>
</dbReference>
<feature type="domain" description="FAD-binding" evidence="5">
    <location>
        <begin position="299"/>
        <end position="359"/>
    </location>
</feature>
<evidence type="ECO:0000259" key="5">
    <source>
        <dbReference type="Pfam" id="PF01494"/>
    </source>
</evidence>
<keyword evidence="1" id="KW-0285">Flavoprotein</keyword>
<gene>
    <name evidence="6" type="ORF">ACFFJC_14655</name>
</gene>
<dbReference type="InterPro" id="IPR043683">
    <property type="entry name" value="TetX_monooxygenase"/>
</dbReference>
<dbReference type="PANTHER" id="PTHR46972:SF1">
    <property type="entry name" value="FAD DEPENDENT OXIDOREDUCTASE DOMAIN-CONTAINING PROTEIN"/>
    <property type="match status" value="1"/>
</dbReference>
<comment type="caution">
    <text evidence="6">The sequence shown here is derived from an EMBL/GenBank/DDBJ whole genome shotgun (WGS) entry which is preliminary data.</text>
</comment>
<accession>A0ABV6CYP6</accession>
<evidence type="ECO:0000256" key="4">
    <source>
        <dbReference type="ARBA" id="ARBA00023033"/>
    </source>
</evidence>
<keyword evidence="7" id="KW-1185">Reference proteome</keyword>
<dbReference type="HAMAP" id="MF_00845">
    <property type="entry name" value="TetX_monooxygenase"/>
    <property type="match status" value="1"/>
</dbReference>
<evidence type="ECO:0000313" key="6">
    <source>
        <dbReference type="EMBL" id="MFC0205503.1"/>
    </source>
</evidence>
<dbReference type="InterPro" id="IPR002938">
    <property type="entry name" value="FAD-bd"/>
</dbReference>
<protein>
    <submittedName>
        <fullName evidence="6">FAD-dependent oxidoreductase</fullName>
    </submittedName>
</protein>
<reference evidence="6 7" key="1">
    <citation type="submission" date="2024-09" db="EMBL/GenBank/DDBJ databases">
        <authorList>
            <person name="Sun Q."/>
            <person name="Mori K."/>
        </authorList>
    </citation>
    <scope>NUCLEOTIDE SEQUENCE [LARGE SCALE GENOMIC DNA]</scope>
    <source>
        <strain evidence="6 7">CCM 7706</strain>
    </source>
</reference>
<evidence type="ECO:0000256" key="2">
    <source>
        <dbReference type="ARBA" id="ARBA00022827"/>
    </source>
</evidence>
<keyword evidence="3" id="KW-0560">Oxidoreductase</keyword>
<evidence type="ECO:0000313" key="7">
    <source>
        <dbReference type="Proteomes" id="UP001589798"/>
    </source>
</evidence>
<keyword evidence="2" id="KW-0274">FAD</keyword>
<dbReference type="PRINTS" id="PR00420">
    <property type="entry name" value="RNGMNOXGNASE"/>
</dbReference>
<sequence>SILPNGGRPHMNHTIGIIGAGLGGLTLARVLHRHGVSTTIFEGEASPSARTQGGLLDIHEHSGQRALKAAGLFDSFLHLVRPGEDAKRVVASDGRLLFDKVGDPSSMRPEVDRGELRTMLIKSLPDGTIRWGCKATAMTPLGEGRHAIAFSDGTGTTVDLLVGADGAWSKVRPLLSSPTPRYSGTCFIEIALLDPVKYAASIDAIGSGTLMAVAPGKGIMVHRYPDGTARGYAALNRPENWIGAIDFTDVAAGLGRIAQEFDGWSPTLTAFIRDSCINPVPRPIFALPVGMSWPRVPGVTLIGDAAHLMSPFAGEGANLAMEDGARLAEAILRCPNNVEAALAAYEHDLFPRAEAVAMASADNLARFFGEDAPHSVIGLFEGRA</sequence>
<feature type="non-terminal residue" evidence="6">
    <location>
        <position position="1"/>
    </location>
</feature>
<dbReference type="Proteomes" id="UP001589798">
    <property type="component" value="Unassembled WGS sequence"/>
</dbReference>
<keyword evidence="4" id="KW-0503">Monooxygenase</keyword>
<dbReference type="PANTHER" id="PTHR46972">
    <property type="entry name" value="MONOOXYGENASE ASQM-RELATED"/>
    <property type="match status" value="1"/>
</dbReference>
<feature type="domain" description="FAD-binding" evidence="5">
    <location>
        <begin position="15"/>
        <end position="180"/>
    </location>
</feature>
<proteinExistence type="inferred from homology"/>
<name>A0ABV6CYP6_9SPHN</name>
<organism evidence="6 7">
    <name type="scientific">Novosphingobium soli</name>
    <dbReference type="NCBI Taxonomy" id="574956"/>
    <lineage>
        <taxon>Bacteria</taxon>
        <taxon>Pseudomonadati</taxon>
        <taxon>Pseudomonadota</taxon>
        <taxon>Alphaproteobacteria</taxon>
        <taxon>Sphingomonadales</taxon>
        <taxon>Sphingomonadaceae</taxon>
        <taxon>Novosphingobium</taxon>
    </lineage>
</organism>
<dbReference type="EMBL" id="JBHLWK010000018">
    <property type="protein sequence ID" value="MFC0205503.1"/>
    <property type="molecule type" value="Genomic_DNA"/>
</dbReference>